<accession>A0A5C5WXZ7</accession>
<dbReference type="PANTHER" id="PTHR33406">
    <property type="entry name" value="MEMBRANE PROTEIN MJ1562-RELATED"/>
    <property type="match status" value="1"/>
</dbReference>
<comment type="caution">
    <text evidence="8">The sequence shown here is derived from an EMBL/GenBank/DDBJ whole genome shotgun (WGS) entry which is preliminary data.</text>
</comment>
<feature type="transmembrane region" description="Helical" evidence="6">
    <location>
        <begin position="712"/>
        <end position="731"/>
    </location>
</feature>
<protein>
    <submittedName>
        <fullName evidence="8">MMPL family protein</fullName>
    </submittedName>
</protein>
<feature type="domain" description="SSD" evidence="7">
    <location>
        <begin position="610"/>
        <end position="737"/>
    </location>
</feature>
<feature type="transmembrane region" description="Helical" evidence="6">
    <location>
        <begin position="250"/>
        <end position="274"/>
    </location>
</feature>
<dbReference type="SUPFAM" id="SSF82866">
    <property type="entry name" value="Multidrug efflux transporter AcrB transmembrane domain"/>
    <property type="match status" value="2"/>
</dbReference>
<dbReference type="Gene3D" id="1.20.1640.10">
    <property type="entry name" value="Multidrug efflux transporter AcrB transmembrane domain"/>
    <property type="match status" value="2"/>
</dbReference>
<sequence length="759" mass="83738">MDERLIRGSWILLAIALVVTAVLYVPSTQLQYDRTIESLYDPSDPLLVSYLENKEAFGGDEFLIVGFPVDDPTSSETLENVRQLADDLSAVPGIRSESTQDLEATLRNDRASGLLRVAMRLRSVEESILNLSRRVLLSDDDQTVSIILRLEDTTTASVPRGETFRQVREIASNHSPETVVAGEPLQIFETFEYVEQDSWVLGYSSFILLSLVILFLFRSLRWVVLPLIIMEVVLIWTKGLTSLTGLDLSIVSSIVPSLVTIIVIATTMHVTLVYRRYLLEFDREKAFRLTEQHLARPIFWTCVTTAVGFFSLFSSSIVPVRSFAVLMATASLLIPVVCVLILPGGMLLGRGQYKPESPPEETRMVAVLTQIAHWANQHAKGLFAAVILVAIFAGIGLARLNVETDFSKNFRNNSSIVKAIEFFETRMGGVGTWEITFGVPHELDDELLDKVRDLTVELKEMVSDDESGLTKVISLTDGLDLVPKVRVSSGRDGGVFSVIPRFRTPTLEERQDLLDSLQPEMTPSLYRADLGQMRILLRAREQQSAEVKLKLIEEVGEVARQYFPDARASGLYVLLANLIKSLLNDQLLSFVIAALGITGTIAFALRSLKLGLISTIPNLFPILVVIGSMGWLDLPVNIGTAMIASVSIGLTVDATIHYIFTYQRQRRDGHDHETSVVKAHSEVGLAMVLATLALVVGFSVLTLSNFVPLADFGILVSVAMAGGLLCNLFLLPSLLKIFVADHVTTEDEETVSEQVDSVA</sequence>
<feature type="transmembrane region" description="Helical" evidence="6">
    <location>
        <begin position="612"/>
        <end position="632"/>
    </location>
</feature>
<dbReference type="Proteomes" id="UP000317243">
    <property type="component" value="Unassembled WGS sequence"/>
</dbReference>
<evidence type="ECO:0000256" key="2">
    <source>
        <dbReference type="ARBA" id="ARBA00022475"/>
    </source>
</evidence>
<feature type="transmembrane region" description="Helical" evidence="6">
    <location>
        <begin position="382"/>
        <end position="402"/>
    </location>
</feature>
<keyword evidence="2" id="KW-1003">Cell membrane</keyword>
<organism evidence="8 9">
    <name type="scientific">Thalassoglobus neptunius</name>
    <dbReference type="NCBI Taxonomy" id="1938619"/>
    <lineage>
        <taxon>Bacteria</taxon>
        <taxon>Pseudomonadati</taxon>
        <taxon>Planctomycetota</taxon>
        <taxon>Planctomycetia</taxon>
        <taxon>Planctomycetales</taxon>
        <taxon>Planctomycetaceae</taxon>
        <taxon>Thalassoglobus</taxon>
    </lineage>
</organism>
<evidence type="ECO:0000256" key="3">
    <source>
        <dbReference type="ARBA" id="ARBA00022692"/>
    </source>
</evidence>
<dbReference type="PANTHER" id="PTHR33406:SF12">
    <property type="entry name" value="BLR2997 PROTEIN"/>
    <property type="match status" value="1"/>
</dbReference>
<dbReference type="AlphaFoldDB" id="A0A5C5WXZ7"/>
<evidence type="ECO:0000313" key="8">
    <source>
        <dbReference type="EMBL" id="TWT55547.1"/>
    </source>
</evidence>
<keyword evidence="5 6" id="KW-0472">Membrane</keyword>
<feature type="transmembrane region" description="Helical" evidence="6">
    <location>
        <begin position="587"/>
        <end position="605"/>
    </location>
</feature>
<dbReference type="GO" id="GO:0005886">
    <property type="term" value="C:plasma membrane"/>
    <property type="evidence" value="ECO:0007669"/>
    <property type="project" value="UniProtKB-SubCell"/>
</dbReference>
<keyword evidence="9" id="KW-1185">Reference proteome</keyword>
<gene>
    <name evidence="8" type="ORF">KOR42_26740</name>
</gene>
<name>A0A5C5WXZ7_9PLAN</name>
<feature type="transmembrane region" description="Helical" evidence="6">
    <location>
        <begin position="224"/>
        <end position="244"/>
    </location>
</feature>
<comment type="subcellular location">
    <subcellularLocation>
        <location evidence="1">Cell membrane</location>
        <topology evidence="1">Multi-pass membrane protein</topology>
    </subcellularLocation>
</comment>
<evidence type="ECO:0000313" key="9">
    <source>
        <dbReference type="Proteomes" id="UP000317243"/>
    </source>
</evidence>
<dbReference type="PROSITE" id="PS50156">
    <property type="entry name" value="SSD"/>
    <property type="match status" value="1"/>
</dbReference>
<dbReference type="InterPro" id="IPR000731">
    <property type="entry name" value="SSD"/>
</dbReference>
<feature type="transmembrane region" description="Helical" evidence="6">
    <location>
        <begin position="323"/>
        <end position="348"/>
    </location>
</feature>
<feature type="transmembrane region" description="Helical" evidence="6">
    <location>
        <begin position="294"/>
        <end position="317"/>
    </location>
</feature>
<feature type="transmembrane region" description="Helical" evidence="6">
    <location>
        <begin position="683"/>
        <end position="706"/>
    </location>
</feature>
<evidence type="ECO:0000256" key="6">
    <source>
        <dbReference type="SAM" id="Phobius"/>
    </source>
</evidence>
<evidence type="ECO:0000259" key="7">
    <source>
        <dbReference type="PROSITE" id="PS50156"/>
    </source>
</evidence>
<dbReference type="InterPro" id="IPR004869">
    <property type="entry name" value="MMPL_dom"/>
</dbReference>
<feature type="transmembrane region" description="Helical" evidence="6">
    <location>
        <begin position="199"/>
        <end position="217"/>
    </location>
</feature>
<feature type="transmembrane region" description="Helical" evidence="6">
    <location>
        <begin position="638"/>
        <end position="662"/>
    </location>
</feature>
<dbReference type="EMBL" id="SIHI01000003">
    <property type="protein sequence ID" value="TWT55547.1"/>
    <property type="molecule type" value="Genomic_DNA"/>
</dbReference>
<proteinExistence type="predicted"/>
<evidence type="ECO:0000256" key="5">
    <source>
        <dbReference type="ARBA" id="ARBA00023136"/>
    </source>
</evidence>
<evidence type="ECO:0000256" key="1">
    <source>
        <dbReference type="ARBA" id="ARBA00004651"/>
    </source>
</evidence>
<evidence type="ECO:0000256" key="4">
    <source>
        <dbReference type="ARBA" id="ARBA00022989"/>
    </source>
</evidence>
<keyword evidence="3 6" id="KW-0812">Transmembrane</keyword>
<keyword evidence="4 6" id="KW-1133">Transmembrane helix</keyword>
<dbReference type="RefSeq" id="WP_146510203.1">
    <property type="nucleotide sequence ID" value="NZ_SIHI01000003.1"/>
</dbReference>
<dbReference type="OrthoDB" id="5429313at2"/>
<reference evidence="8 9" key="1">
    <citation type="submission" date="2019-02" db="EMBL/GenBank/DDBJ databases">
        <title>Deep-cultivation of Planctomycetes and their phenomic and genomic characterization uncovers novel biology.</title>
        <authorList>
            <person name="Wiegand S."/>
            <person name="Jogler M."/>
            <person name="Boedeker C."/>
            <person name="Pinto D."/>
            <person name="Vollmers J."/>
            <person name="Rivas-Marin E."/>
            <person name="Kohn T."/>
            <person name="Peeters S.H."/>
            <person name="Heuer A."/>
            <person name="Rast P."/>
            <person name="Oberbeckmann S."/>
            <person name="Bunk B."/>
            <person name="Jeske O."/>
            <person name="Meyerdierks A."/>
            <person name="Storesund J.E."/>
            <person name="Kallscheuer N."/>
            <person name="Luecker S."/>
            <person name="Lage O.M."/>
            <person name="Pohl T."/>
            <person name="Merkel B.J."/>
            <person name="Hornburger P."/>
            <person name="Mueller R.-W."/>
            <person name="Bruemmer F."/>
            <person name="Labrenz M."/>
            <person name="Spormann A.M."/>
            <person name="Op Den Camp H."/>
            <person name="Overmann J."/>
            <person name="Amann R."/>
            <person name="Jetten M.S.M."/>
            <person name="Mascher T."/>
            <person name="Medema M.H."/>
            <person name="Devos D.P."/>
            <person name="Kaster A.-K."/>
            <person name="Ovreas L."/>
            <person name="Rohde M."/>
            <person name="Galperin M.Y."/>
            <person name="Jogler C."/>
        </authorList>
    </citation>
    <scope>NUCLEOTIDE SEQUENCE [LARGE SCALE GENOMIC DNA]</scope>
    <source>
        <strain evidence="8 9">KOR42</strain>
    </source>
</reference>
<dbReference type="Pfam" id="PF03176">
    <property type="entry name" value="MMPL"/>
    <property type="match status" value="2"/>
</dbReference>
<feature type="transmembrane region" description="Helical" evidence="6">
    <location>
        <begin position="7"/>
        <end position="25"/>
    </location>
</feature>
<dbReference type="InterPro" id="IPR050545">
    <property type="entry name" value="Mycobact_MmpL"/>
</dbReference>